<reference evidence="3" key="1">
    <citation type="journal article" date="2016" name="Nat. Commun.">
        <title>The Gonium pectorale genome demonstrates co-option of cell cycle regulation during the evolution of multicellularity.</title>
        <authorList>
            <person name="Hanschen E.R."/>
            <person name="Marriage T.N."/>
            <person name="Ferris P.J."/>
            <person name="Hamaji T."/>
            <person name="Toyoda A."/>
            <person name="Fujiyama A."/>
            <person name="Neme R."/>
            <person name="Noguchi H."/>
            <person name="Minakuchi Y."/>
            <person name="Suzuki M."/>
            <person name="Kawai-Toyooka H."/>
            <person name="Smith D.R."/>
            <person name="Sparks H."/>
            <person name="Anderson J."/>
            <person name="Bakaric R."/>
            <person name="Luria V."/>
            <person name="Karger A."/>
            <person name="Kirschner M.W."/>
            <person name="Durand P.M."/>
            <person name="Michod R.E."/>
            <person name="Nozaki H."/>
            <person name="Olson B.J."/>
        </authorList>
    </citation>
    <scope>NUCLEOTIDE SEQUENCE [LARGE SCALE GENOMIC DNA]</scope>
    <source>
        <strain evidence="3">NIES-2863</strain>
    </source>
</reference>
<keyword evidence="3" id="KW-1185">Reference proteome</keyword>
<feature type="domain" description="FHA" evidence="1">
    <location>
        <begin position="47"/>
        <end position="83"/>
    </location>
</feature>
<name>A0A150GCD3_GONPE</name>
<dbReference type="SUPFAM" id="SSF49879">
    <property type="entry name" value="SMAD/FHA domain"/>
    <property type="match status" value="1"/>
</dbReference>
<dbReference type="Pfam" id="PF00498">
    <property type="entry name" value="FHA"/>
    <property type="match status" value="1"/>
</dbReference>
<dbReference type="OrthoDB" id="687730at2759"/>
<dbReference type="AlphaFoldDB" id="A0A150GCD3"/>
<evidence type="ECO:0000259" key="1">
    <source>
        <dbReference type="Pfam" id="PF00498"/>
    </source>
</evidence>
<dbReference type="Gene3D" id="2.60.200.20">
    <property type="match status" value="1"/>
</dbReference>
<gene>
    <name evidence="2" type="ORF">GPECTOR_35g949</name>
</gene>
<evidence type="ECO:0000313" key="3">
    <source>
        <dbReference type="Proteomes" id="UP000075714"/>
    </source>
</evidence>
<accession>A0A150GCD3</accession>
<dbReference type="InterPro" id="IPR008984">
    <property type="entry name" value="SMAD_FHA_dom_sf"/>
</dbReference>
<evidence type="ECO:0000313" key="2">
    <source>
        <dbReference type="EMBL" id="KXZ47511.1"/>
    </source>
</evidence>
<protein>
    <recommendedName>
        <fullName evidence="1">FHA domain-containing protein</fullName>
    </recommendedName>
</protein>
<dbReference type="Proteomes" id="UP000075714">
    <property type="component" value="Unassembled WGS sequence"/>
</dbReference>
<comment type="caution">
    <text evidence="2">The sequence shown here is derived from an EMBL/GenBank/DDBJ whole genome shotgun (WGS) entry which is preliminary data.</text>
</comment>
<dbReference type="EMBL" id="LSYV01000036">
    <property type="protein sequence ID" value="KXZ47511.1"/>
    <property type="molecule type" value="Genomic_DNA"/>
</dbReference>
<dbReference type="InterPro" id="IPR000253">
    <property type="entry name" value="FHA_dom"/>
</dbReference>
<proteinExistence type="predicted"/>
<organism evidence="2 3">
    <name type="scientific">Gonium pectorale</name>
    <name type="common">Green alga</name>
    <dbReference type="NCBI Taxonomy" id="33097"/>
    <lineage>
        <taxon>Eukaryota</taxon>
        <taxon>Viridiplantae</taxon>
        <taxon>Chlorophyta</taxon>
        <taxon>core chlorophytes</taxon>
        <taxon>Chlorophyceae</taxon>
        <taxon>CS clade</taxon>
        <taxon>Chlamydomonadales</taxon>
        <taxon>Volvocaceae</taxon>
        <taxon>Gonium</taxon>
    </lineage>
</organism>
<sequence>MEPCEPSTSAADFSIAVPPKLLLNVTQGPCKGQHFDSSSVNSFCLQVGRVKKAKIYFKDNAVSEKHAEVSWDGAAGGWTLEPQTLRDVTLEALLRAHCESRCQAIENKHTRDAQEMVRRCHEALDALLPAPA</sequence>